<gene>
    <name evidence="2" type="ORF">ACFPM3_04735</name>
</gene>
<name>A0ABV9X8W7_9ACTN</name>
<evidence type="ECO:0000256" key="1">
    <source>
        <dbReference type="SAM" id="MobiDB-lite"/>
    </source>
</evidence>
<dbReference type="RefSeq" id="WP_345693418.1">
    <property type="nucleotide sequence ID" value="NZ_BAABIT010000001.1"/>
</dbReference>
<dbReference type="Proteomes" id="UP001595829">
    <property type="component" value="Unassembled WGS sequence"/>
</dbReference>
<evidence type="ECO:0008006" key="4">
    <source>
        <dbReference type="Google" id="ProtNLM"/>
    </source>
</evidence>
<reference evidence="3" key="1">
    <citation type="journal article" date="2019" name="Int. J. Syst. Evol. Microbiol.">
        <title>The Global Catalogue of Microorganisms (GCM) 10K type strain sequencing project: providing services to taxonomists for standard genome sequencing and annotation.</title>
        <authorList>
            <consortium name="The Broad Institute Genomics Platform"/>
            <consortium name="The Broad Institute Genome Sequencing Center for Infectious Disease"/>
            <person name="Wu L."/>
            <person name="Ma J."/>
        </authorList>
    </citation>
    <scope>NUCLEOTIDE SEQUENCE [LARGE SCALE GENOMIC DNA]</scope>
    <source>
        <strain evidence="3">CGMCC 4.1648</strain>
    </source>
</reference>
<comment type="caution">
    <text evidence="2">The sequence shown here is derived from an EMBL/GenBank/DDBJ whole genome shotgun (WGS) entry which is preliminary data.</text>
</comment>
<evidence type="ECO:0000313" key="2">
    <source>
        <dbReference type="EMBL" id="MFC5021459.1"/>
    </source>
</evidence>
<feature type="compositionally biased region" description="Low complexity" evidence="1">
    <location>
        <begin position="92"/>
        <end position="125"/>
    </location>
</feature>
<protein>
    <recommendedName>
        <fullName evidence="4">Secreted protein</fullName>
    </recommendedName>
</protein>
<keyword evidence="3" id="KW-1185">Reference proteome</keyword>
<dbReference type="EMBL" id="JBHSJD010000002">
    <property type="protein sequence ID" value="MFC5021459.1"/>
    <property type="molecule type" value="Genomic_DNA"/>
</dbReference>
<accession>A0ABV9X8W7</accession>
<organism evidence="2 3">
    <name type="scientific">Streptomyces coeruleoprunus</name>
    <dbReference type="NCBI Taxonomy" id="285563"/>
    <lineage>
        <taxon>Bacteria</taxon>
        <taxon>Bacillati</taxon>
        <taxon>Actinomycetota</taxon>
        <taxon>Actinomycetes</taxon>
        <taxon>Kitasatosporales</taxon>
        <taxon>Streptomycetaceae</taxon>
        <taxon>Streptomyces</taxon>
    </lineage>
</organism>
<proteinExistence type="predicted"/>
<sequence length="142" mass="14270">MRAPQRFRTASPVVLAVLLPLIVLSLVVAQLLVLAASPAQALPQGPHAGAEVPFVKAVGAAAQHETAGSRECDPPGTVSGAPRGRDRHRAGARAPLSPAAARPSCATGQAGTRPGAGSGPSSSRPARPDTAHTPAALQVFRC</sequence>
<evidence type="ECO:0000313" key="3">
    <source>
        <dbReference type="Proteomes" id="UP001595829"/>
    </source>
</evidence>
<feature type="region of interest" description="Disordered" evidence="1">
    <location>
        <begin position="63"/>
        <end position="142"/>
    </location>
</feature>